<comment type="caution">
    <text evidence="3">The sequence shown here is derived from an EMBL/GenBank/DDBJ whole genome shotgun (WGS) entry which is preliminary data.</text>
</comment>
<reference evidence="3" key="1">
    <citation type="submission" date="2023-06" db="EMBL/GenBank/DDBJ databases">
        <title>Black Yeasts Isolated from many extreme environments.</title>
        <authorList>
            <person name="Coleine C."/>
            <person name="Stajich J.E."/>
            <person name="Selbmann L."/>
        </authorList>
    </citation>
    <scope>NUCLEOTIDE SEQUENCE</scope>
    <source>
        <strain evidence="3">CCFEE 5200</strain>
    </source>
</reference>
<dbReference type="Proteomes" id="UP001175353">
    <property type="component" value="Unassembled WGS sequence"/>
</dbReference>
<evidence type="ECO:0000313" key="3">
    <source>
        <dbReference type="EMBL" id="KAK0966691.1"/>
    </source>
</evidence>
<protein>
    <submittedName>
        <fullName evidence="3">Uncharacterized protein</fullName>
    </submittedName>
</protein>
<evidence type="ECO:0000256" key="1">
    <source>
        <dbReference type="SAM" id="MobiDB-lite"/>
    </source>
</evidence>
<evidence type="ECO:0000256" key="2">
    <source>
        <dbReference type="SAM" id="SignalP"/>
    </source>
</evidence>
<dbReference type="AlphaFoldDB" id="A0AAN6QK96"/>
<keyword evidence="4" id="KW-1185">Reference proteome</keyword>
<sequence>MTHQQIRRLRSMWIWNSVAILASSAETDQVFTGALDAGVTELYLYMAPHNYGPQKPQLQTFISRATTSGLDVWALDGDRAYFPDAAGPSNFYHGIENLIAYNAAVAPHEQFLGFQADNEPQDHADYRTFHNGIPDSNLSHVPGTGLWQPTQAQDREMLLCSWLSMHETASRLLHAQGLRFGAAMSWWTEAYEGEELGVSFPPEGAGGRRQSVMKHMMGLVDEYVVMSYYTDPAEAVRRVEVQAAFASGMAGVGRPRVFAAVEVAPGVGRRVSYGDTEGKNSRAVVLRDVGVIEEVDAGLTNRLWIATLGTLDWSLAATNFAAICPRIARQSHWLPACDVSLQSTHHSTSRRPSKPQAKPPCDDEAQMPHTIPETPRAGQSTAILGKHVVSDQMRRAKSLTPLLE</sequence>
<feature type="signal peptide" evidence="2">
    <location>
        <begin position="1"/>
        <end position="27"/>
    </location>
</feature>
<organism evidence="3 4">
    <name type="scientific">Friedmanniomyces endolithicus</name>
    <dbReference type="NCBI Taxonomy" id="329885"/>
    <lineage>
        <taxon>Eukaryota</taxon>
        <taxon>Fungi</taxon>
        <taxon>Dikarya</taxon>
        <taxon>Ascomycota</taxon>
        <taxon>Pezizomycotina</taxon>
        <taxon>Dothideomycetes</taxon>
        <taxon>Dothideomycetidae</taxon>
        <taxon>Mycosphaerellales</taxon>
        <taxon>Teratosphaeriaceae</taxon>
        <taxon>Friedmanniomyces</taxon>
    </lineage>
</organism>
<evidence type="ECO:0000313" key="4">
    <source>
        <dbReference type="Proteomes" id="UP001175353"/>
    </source>
</evidence>
<dbReference type="EMBL" id="JAUJLE010000227">
    <property type="protein sequence ID" value="KAK0966691.1"/>
    <property type="molecule type" value="Genomic_DNA"/>
</dbReference>
<feature type="chain" id="PRO_5042903352" evidence="2">
    <location>
        <begin position="28"/>
        <end position="404"/>
    </location>
</feature>
<name>A0AAN6QK96_9PEZI</name>
<keyword evidence="2" id="KW-0732">Signal</keyword>
<accession>A0AAN6QK96</accession>
<feature type="region of interest" description="Disordered" evidence="1">
    <location>
        <begin position="343"/>
        <end position="384"/>
    </location>
</feature>
<proteinExistence type="predicted"/>
<gene>
    <name evidence="3" type="ORF">LTR91_017464</name>
</gene>